<gene>
    <name evidence="1" type="ORF">CPAV1605_1059</name>
</gene>
<reference evidence="1" key="1">
    <citation type="submission" date="2019-09" db="EMBL/GenBank/DDBJ databases">
        <authorList>
            <person name="Needham M D."/>
        </authorList>
    </citation>
    <scope>NUCLEOTIDE SEQUENCE</scope>
</reference>
<proteinExistence type="predicted"/>
<sequence>MKITLNKILFCLIIFYIIHKINSNNINSNNINSNIEKFETSDNNELNFLSERKIVIGSNNGSILIFNLDGSLFKNIKFKNIKFKNNKIKNNKINLLGQVGDINGMIYLTTDSQVGKILGMPAIYLYYLQNVIPTDHSFQIFNSRGINPTSINKGIINNNEFLCIPNSKENKLYNSTALLHNLTTGQEYTICIQQLLRHVGLDTEVLKCKEDNFIYDINIHDNKVYILSLANEIIFSMDIGYKTFENIQIAYRFNGQLNCFNSQNSLGPKKIVFYYKYAYVLTKNTPYLYVFFNQKGKFNLIEKINLGNNGDKGGDIKIYTKSITFETFIIVSINSNNLQNNCLEIYSLNKNFGNLILVNKIYTKGYYPNRFYIKSFPSYTLLLVANKYSDLIKKSYGIVIVCKFQSTDPRQWNVNIGNTISFQTLDNHIPNLITLI</sequence>
<dbReference type="Gene3D" id="2.130.10.10">
    <property type="entry name" value="YVTN repeat-like/Quinoprotein amine dehydrogenase"/>
    <property type="match status" value="1"/>
</dbReference>
<dbReference type="EMBL" id="CABVLZ010000004">
    <property type="protein sequence ID" value="VVU95308.1"/>
    <property type="molecule type" value="Genomic_DNA"/>
</dbReference>
<dbReference type="InterPro" id="IPR015943">
    <property type="entry name" value="WD40/YVTN_repeat-like_dom_sf"/>
</dbReference>
<name>A0A5E8CIV3_9ZZZZ</name>
<dbReference type="AlphaFoldDB" id="A0A5E8CIV3"/>
<accession>A0A5E8CIV3</accession>
<evidence type="ECO:0000313" key="1">
    <source>
        <dbReference type="EMBL" id="VVU95308.1"/>
    </source>
</evidence>
<organism evidence="1">
    <name type="scientific">seawater metagenome</name>
    <dbReference type="NCBI Taxonomy" id="1561972"/>
    <lineage>
        <taxon>unclassified sequences</taxon>
        <taxon>metagenomes</taxon>
        <taxon>ecological metagenomes</taxon>
    </lineage>
</organism>
<protein>
    <submittedName>
        <fullName evidence="1">Uncharacterized protein</fullName>
    </submittedName>
</protein>